<gene>
    <name evidence="2" type="ORF">GCM10017044_02860</name>
</gene>
<feature type="transmembrane region" description="Helical" evidence="1">
    <location>
        <begin position="34"/>
        <end position="67"/>
    </location>
</feature>
<accession>A0A919AKV7</accession>
<reference evidence="2" key="2">
    <citation type="submission" date="2020-09" db="EMBL/GenBank/DDBJ databases">
        <authorList>
            <person name="Sun Q."/>
            <person name="Kim S."/>
        </authorList>
    </citation>
    <scope>NUCLEOTIDE SEQUENCE</scope>
    <source>
        <strain evidence="2">KCTC 42590</strain>
    </source>
</reference>
<evidence type="ECO:0000313" key="3">
    <source>
        <dbReference type="Proteomes" id="UP000630923"/>
    </source>
</evidence>
<keyword evidence="1" id="KW-0472">Membrane</keyword>
<feature type="transmembrane region" description="Helical" evidence="1">
    <location>
        <begin position="117"/>
        <end position="138"/>
    </location>
</feature>
<evidence type="ECO:0000256" key="1">
    <source>
        <dbReference type="SAM" id="Phobius"/>
    </source>
</evidence>
<keyword evidence="3" id="KW-1185">Reference proteome</keyword>
<organism evidence="2 3">
    <name type="scientific">Kordiimonas sediminis</name>
    <dbReference type="NCBI Taxonomy" id="1735581"/>
    <lineage>
        <taxon>Bacteria</taxon>
        <taxon>Pseudomonadati</taxon>
        <taxon>Pseudomonadota</taxon>
        <taxon>Alphaproteobacteria</taxon>
        <taxon>Kordiimonadales</taxon>
        <taxon>Kordiimonadaceae</taxon>
        <taxon>Kordiimonas</taxon>
    </lineage>
</organism>
<dbReference type="RefSeq" id="WP_191249781.1">
    <property type="nucleotide sequence ID" value="NZ_BNCI01000001.1"/>
</dbReference>
<name>A0A919AKV7_9PROT</name>
<dbReference type="EMBL" id="BNCI01000001">
    <property type="protein sequence ID" value="GHF12346.1"/>
    <property type="molecule type" value="Genomic_DNA"/>
</dbReference>
<keyword evidence="1" id="KW-0812">Transmembrane</keyword>
<dbReference type="AlphaFoldDB" id="A0A919AKV7"/>
<proteinExistence type="predicted"/>
<feature type="transmembrane region" description="Helical" evidence="1">
    <location>
        <begin position="318"/>
        <end position="336"/>
    </location>
</feature>
<comment type="caution">
    <text evidence="2">The sequence shown here is derived from an EMBL/GenBank/DDBJ whole genome shotgun (WGS) entry which is preliminary data.</text>
</comment>
<feature type="transmembrane region" description="Helical" evidence="1">
    <location>
        <begin position="285"/>
        <end position="306"/>
    </location>
</feature>
<dbReference type="Proteomes" id="UP000630923">
    <property type="component" value="Unassembled WGS sequence"/>
</dbReference>
<feature type="transmembrane region" description="Helical" evidence="1">
    <location>
        <begin position="177"/>
        <end position="193"/>
    </location>
</feature>
<evidence type="ECO:0000313" key="2">
    <source>
        <dbReference type="EMBL" id="GHF12346.1"/>
    </source>
</evidence>
<feature type="transmembrane region" description="Helical" evidence="1">
    <location>
        <begin position="145"/>
        <end position="165"/>
    </location>
</feature>
<feature type="transmembrane region" description="Helical" evidence="1">
    <location>
        <begin position="214"/>
        <end position="232"/>
    </location>
</feature>
<feature type="transmembrane region" description="Helical" evidence="1">
    <location>
        <begin position="87"/>
        <end position="111"/>
    </location>
</feature>
<keyword evidence="1" id="KW-1133">Transmembrane helix</keyword>
<sequence length="362" mass="39148">MTALIVSVLLLLFAPLLARSVKTRPGIRAGFDGFVLITVIGLVTLTLLPEAMAHGGILALLIAALGLSIPWISELLFHKAEAMTHRIVLMVASLALIVHAATDGALIAFANEASDGTFIQLGILLHRAGIAITLWWLFRSMLSSMTGLLLLGALGMTTVLGYFFFNSVSEAYSLPMFGYWQAFAAGSLLHIVLHPLGHADTAGNQDIIRKGGRVGTAAGLVFISMLIITHYIEHTPHSDTFPHVAHHTIDLLVEVGVFTAPLLMLGVLLALGISKSRYKEWRPALRGAMSYVPWTLIAWFGMSILAEMMPDLMPLGRGSFLLFAVWLAIIVGTLMYQGARVFFGGVFAPFHRHSHGHAHSKG</sequence>
<reference evidence="2" key="1">
    <citation type="journal article" date="2014" name="Int. J. Syst. Evol. Microbiol.">
        <title>Complete genome sequence of Corynebacterium casei LMG S-19264T (=DSM 44701T), isolated from a smear-ripened cheese.</title>
        <authorList>
            <consortium name="US DOE Joint Genome Institute (JGI-PGF)"/>
            <person name="Walter F."/>
            <person name="Albersmeier A."/>
            <person name="Kalinowski J."/>
            <person name="Ruckert C."/>
        </authorList>
    </citation>
    <scope>NUCLEOTIDE SEQUENCE</scope>
    <source>
        <strain evidence="2">KCTC 42590</strain>
    </source>
</reference>
<protein>
    <submittedName>
        <fullName evidence="2">Uncharacterized protein</fullName>
    </submittedName>
</protein>
<feature type="transmembrane region" description="Helical" evidence="1">
    <location>
        <begin position="252"/>
        <end position="273"/>
    </location>
</feature>